<evidence type="ECO:0000259" key="6">
    <source>
        <dbReference type="Pfam" id="PF04542"/>
    </source>
</evidence>
<evidence type="ECO:0000313" key="9">
    <source>
        <dbReference type="Proteomes" id="UP000008460"/>
    </source>
</evidence>
<sequence>MKDDPPEARTTFVALYEQAYADVVRFAQRRAGPDHGEDVAEDTFLVAWRRLDEVPAAADDARAWLFGIARHVMLNRRRGDQRREALAVRVAHEAAVPRGPDDDADLVARRVDLARAWRLLSPTHQEALALAVLDGVDAPHAAQVLGISPVAYRLRLSRARRALRAHLGHLPATGAPARAPERTSTR</sequence>
<dbReference type="Pfam" id="PF04542">
    <property type="entry name" value="Sigma70_r2"/>
    <property type="match status" value="1"/>
</dbReference>
<dbReference type="PANTHER" id="PTHR43133:SF8">
    <property type="entry name" value="RNA POLYMERASE SIGMA FACTOR HI_1459-RELATED"/>
    <property type="match status" value="1"/>
</dbReference>
<dbReference type="GO" id="GO:0003677">
    <property type="term" value="F:DNA binding"/>
    <property type="evidence" value="ECO:0007669"/>
    <property type="project" value="UniProtKB-KW"/>
</dbReference>
<dbReference type="Gene3D" id="1.10.1740.10">
    <property type="match status" value="1"/>
</dbReference>
<evidence type="ECO:0000256" key="1">
    <source>
        <dbReference type="ARBA" id="ARBA00010641"/>
    </source>
</evidence>
<dbReference type="InterPro" id="IPR013325">
    <property type="entry name" value="RNA_pol_sigma_r2"/>
</dbReference>
<keyword evidence="2" id="KW-0805">Transcription regulation</keyword>
<keyword evidence="9" id="KW-1185">Reference proteome</keyword>
<feature type="domain" description="RNA polymerase sigma-70 region 2" evidence="6">
    <location>
        <begin position="15"/>
        <end position="82"/>
    </location>
</feature>
<evidence type="ECO:0000256" key="4">
    <source>
        <dbReference type="ARBA" id="ARBA00023125"/>
    </source>
</evidence>
<evidence type="ECO:0000256" key="5">
    <source>
        <dbReference type="ARBA" id="ARBA00023163"/>
    </source>
</evidence>
<dbReference type="Gene3D" id="1.10.10.10">
    <property type="entry name" value="Winged helix-like DNA-binding domain superfamily/Winged helix DNA-binding domain"/>
    <property type="match status" value="1"/>
</dbReference>
<dbReference type="EMBL" id="CP002666">
    <property type="protein sequence ID" value="AEE47877.1"/>
    <property type="molecule type" value="Genomic_DNA"/>
</dbReference>
<dbReference type="PANTHER" id="PTHR43133">
    <property type="entry name" value="RNA POLYMERASE ECF-TYPE SIGMA FACTO"/>
    <property type="match status" value="1"/>
</dbReference>
<dbReference type="InterPro" id="IPR013324">
    <property type="entry name" value="RNA_pol_sigma_r3/r4-like"/>
</dbReference>
<dbReference type="SUPFAM" id="SSF88659">
    <property type="entry name" value="Sigma3 and sigma4 domains of RNA polymerase sigma factors"/>
    <property type="match status" value="1"/>
</dbReference>
<accession>F4H5F4</accession>
<protein>
    <submittedName>
        <fullName evidence="8">RNA polymerase, sigma-24 subunit, ECF subfamily</fullName>
    </submittedName>
</protein>
<dbReference type="KEGG" id="cfi:Celf_3771"/>
<dbReference type="HOGENOM" id="CLU_047691_9_2_11"/>
<dbReference type="InterPro" id="IPR007627">
    <property type="entry name" value="RNA_pol_sigma70_r2"/>
</dbReference>
<feature type="domain" description="RNA polymerase sigma factor 70 region 4 type 2" evidence="7">
    <location>
        <begin position="113"/>
        <end position="163"/>
    </location>
</feature>
<dbReference type="GO" id="GO:0016987">
    <property type="term" value="F:sigma factor activity"/>
    <property type="evidence" value="ECO:0007669"/>
    <property type="project" value="UniProtKB-KW"/>
</dbReference>
<dbReference type="Proteomes" id="UP000008460">
    <property type="component" value="Chromosome"/>
</dbReference>
<evidence type="ECO:0000256" key="3">
    <source>
        <dbReference type="ARBA" id="ARBA00023082"/>
    </source>
</evidence>
<keyword evidence="5" id="KW-0804">Transcription</keyword>
<dbReference type="InterPro" id="IPR013249">
    <property type="entry name" value="RNA_pol_sigma70_r4_t2"/>
</dbReference>
<organism evidence="8 9">
    <name type="scientific">Cellulomonas fimi (strain ATCC 484 / DSM 20113 / JCM 1341 / CCUG 24087 / LMG 16345 / NBRC 15513 / NCIMB 8980 / NCTC 7547 / NRS-133)</name>
    <dbReference type="NCBI Taxonomy" id="590998"/>
    <lineage>
        <taxon>Bacteria</taxon>
        <taxon>Bacillati</taxon>
        <taxon>Actinomycetota</taxon>
        <taxon>Actinomycetes</taxon>
        <taxon>Micrococcales</taxon>
        <taxon>Cellulomonadaceae</taxon>
        <taxon>Cellulomonas</taxon>
    </lineage>
</organism>
<dbReference type="RefSeq" id="WP_013772900.1">
    <property type="nucleotide sequence ID" value="NC_015514.1"/>
</dbReference>
<proteinExistence type="inferred from homology"/>
<name>F4H5F4_CELFA</name>
<evidence type="ECO:0000313" key="8">
    <source>
        <dbReference type="EMBL" id="AEE47877.1"/>
    </source>
</evidence>
<evidence type="ECO:0000256" key="2">
    <source>
        <dbReference type="ARBA" id="ARBA00023015"/>
    </source>
</evidence>
<keyword evidence="3" id="KW-0731">Sigma factor</keyword>
<dbReference type="GO" id="GO:0006352">
    <property type="term" value="P:DNA-templated transcription initiation"/>
    <property type="evidence" value="ECO:0007669"/>
    <property type="project" value="InterPro"/>
</dbReference>
<dbReference type="STRING" id="590998.Celf_3771"/>
<dbReference type="InterPro" id="IPR039425">
    <property type="entry name" value="RNA_pol_sigma-70-like"/>
</dbReference>
<dbReference type="NCBIfam" id="TIGR02937">
    <property type="entry name" value="sigma70-ECF"/>
    <property type="match status" value="1"/>
</dbReference>
<evidence type="ECO:0000259" key="7">
    <source>
        <dbReference type="Pfam" id="PF08281"/>
    </source>
</evidence>
<gene>
    <name evidence="8" type="ordered locus">Celf_3771</name>
</gene>
<comment type="similarity">
    <text evidence="1">Belongs to the sigma-70 factor family. ECF subfamily.</text>
</comment>
<dbReference type="InterPro" id="IPR036388">
    <property type="entry name" value="WH-like_DNA-bd_sf"/>
</dbReference>
<reference evidence="8 9" key="1">
    <citation type="submission" date="2011-04" db="EMBL/GenBank/DDBJ databases">
        <title>Complete sequence of Cellulomonas fimi ATCC 484.</title>
        <authorList>
            <consortium name="US DOE Joint Genome Institute"/>
            <person name="Lucas S."/>
            <person name="Han J."/>
            <person name="Lapidus A."/>
            <person name="Cheng J.-F."/>
            <person name="Goodwin L."/>
            <person name="Pitluck S."/>
            <person name="Peters L."/>
            <person name="Chertkov O."/>
            <person name="Detter J.C."/>
            <person name="Han C."/>
            <person name="Tapia R."/>
            <person name="Land M."/>
            <person name="Hauser L."/>
            <person name="Kyrpides N."/>
            <person name="Ivanova N."/>
            <person name="Ovchinnikova G."/>
            <person name="Pagani I."/>
            <person name="Mead D."/>
            <person name="Brumm P."/>
            <person name="Woyke T."/>
        </authorList>
    </citation>
    <scope>NUCLEOTIDE SEQUENCE [LARGE SCALE GENOMIC DNA]</scope>
    <source>
        <strain evidence="9">ATCC 484 / DSM 20113 / JCM 1341 / NBRC 15513 / NCIMB 8980 / NCTC 7547</strain>
    </source>
</reference>
<dbReference type="Pfam" id="PF08281">
    <property type="entry name" value="Sigma70_r4_2"/>
    <property type="match status" value="1"/>
</dbReference>
<dbReference type="InterPro" id="IPR014284">
    <property type="entry name" value="RNA_pol_sigma-70_dom"/>
</dbReference>
<dbReference type="eggNOG" id="COG1595">
    <property type="taxonomic scope" value="Bacteria"/>
</dbReference>
<dbReference type="AlphaFoldDB" id="F4H5F4"/>
<keyword evidence="4" id="KW-0238">DNA-binding</keyword>
<dbReference type="SUPFAM" id="SSF88946">
    <property type="entry name" value="Sigma2 domain of RNA polymerase sigma factors"/>
    <property type="match status" value="1"/>
</dbReference>